<dbReference type="AlphaFoldDB" id="A0A1J5HBZ7"/>
<gene>
    <name evidence="5" type="ORF">AUK04_04230</name>
</gene>
<keyword evidence="2" id="KW-0186">Copper</keyword>
<dbReference type="EMBL" id="MNZM01000105">
    <property type="protein sequence ID" value="OIP82737.1"/>
    <property type="molecule type" value="Genomic_DNA"/>
</dbReference>
<reference evidence="5 6" key="1">
    <citation type="journal article" date="2016" name="Environ. Microbiol.">
        <title>Genomic resolution of a cold subsurface aquifer community provides metabolic insights for novel microbes adapted to high CO concentrations.</title>
        <authorList>
            <person name="Probst A.J."/>
            <person name="Castelle C.J."/>
            <person name="Singh A."/>
            <person name="Brown C.T."/>
            <person name="Anantharaman K."/>
            <person name="Sharon I."/>
            <person name="Hug L.A."/>
            <person name="Burstein D."/>
            <person name="Emerson J.B."/>
            <person name="Thomas B.C."/>
            <person name="Banfield J.F."/>
        </authorList>
    </citation>
    <scope>NUCLEOTIDE SEQUENCE [LARGE SCALE GENOMIC DNA]</scope>
    <source>
        <strain evidence="5">CG2_30_33_16</strain>
    </source>
</reference>
<evidence type="ECO:0000256" key="2">
    <source>
        <dbReference type="ARBA" id="ARBA00023008"/>
    </source>
</evidence>
<feature type="transmembrane region" description="Helical" evidence="3">
    <location>
        <begin position="5"/>
        <end position="24"/>
    </location>
</feature>
<sequence length="149" mass="16508">MKILFIGIITIIIIGGFVLIVNSMQNTQITPTQPTVIETPTVPVAPTESASLMQSSNDLIKTVEVESGSYYYKPNAITVKKDERVKIVMHSVSMMHDFNIDELNVKIPIVKNGDTSTVEFIADKVGTFEYYCSVGQHRQMGQVGKLIVE</sequence>
<keyword evidence="3" id="KW-1133">Transmembrane helix</keyword>
<keyword evidence="1" id="KW-0479">Metal-binding</keyword>
<accession>A0A1J5HBZ7</accession>
<dbReference type="SUPFAM" id="SSF49503">
    <property type="entry name" value="Cupredoxins"/>
    <property type="match status" value="1"/>
</dbReference>
<keyword evidence="3" id="KW-0812">Transmembrane</keyword>
<proteinExistence type="predicted"/>
<dbReference type="InterPro" id="IPR028096">
    <property type="entry name" value="EfeO_Cupredoxin"/>
</dbReference>
<organism evidence="5 6">
    <name type="scientific">Candidatus Roizmanbacteria bacterium CG2_30_33_16</name>
    <dbReference type="NCBI Taxonomy" id="1805340"/>
    <lineage>
        <taxon>Bacteria</taxon>
        <taxon>Candidatus Roizmaniibacteriota</taxon>
    </lineage>
</organism>
<evidence type="ECO:0000259" key="4">
    <source>
        <dbReference type="Pfam" id="PF13473"/>
    </source>
</evidence>
<dbReference type="GO" id="GO:0046872">
    <property type="term" value="F:metal ion binding"/>
    <property type="evidence" value="ECO:0007669"/>
    <property type="project" value="UniProtKB-KW"/>
</dbReference>
<protein>
    <recommendedName>
        <fullName evidence="4">EfeO-type cupredoxin-like domain-containing protein</fullName>
    </recommendedName>
</protein>
<feature type="domain" description="EfeO-type cupredoxin-like" evidence="4">
    <location>
        <begin position="60"/>
        <end position="148"/>
    </location>
</feature>
<dbReference type="InterPro" id="IPR050845">
    <property type="entry name" value="Cu-binding_ET"/>
</dbReference>
<dbReference type="PANTHER" id="PTHR38439:SF3">
    <property type="entry name" value="COPPER-RESISTANT CUPROPROTEIN COPI"/>
    <property type="match status" value="1"/>
</dbReference>
<dbReference type="InterPro" id="IPR008972">
    <property type="entry name" value="Cupredoxin"/>
</dbReference>
<evidence type="ECO:0000313" key="6">
    <source>
        <dbReference type="Proteomes" id="UP000183758"/>
    </source>
</evidence>
<name>A0A1J5HBZ7_9BACT</name>
<keyword evidence="3" id="KW-0472">Membrane</keyword>
<dbReference type="Pfam" id="PF13473">
    <property type="entry name" value="Cupredoxin_1"/>
    <property type="match status" value="1"/>
</dbReference>
<evidence type="ECO:0000256" key="3">
    <source>
        <dbReference type="SAM" id="Phobius"/>
    </source>
</evidence>
<comment type="caution">
    <text evidence="5">The sequence shown here is derived from an EMBL/GenBank/DDBJ whole genome shotgun (WGS) entry which is preliminary data.</text>
</comment>
<dbReference type="PANTHER" id="PTHR38439">
    <property type="entry name" value="AURACYANIN-B"/>
    <property type="match status" value="1"/>
</dbReference>
<evidence type="ECO:0000256" key="1">
    <source>
        <dbReference type="ARBA" id="ARBA00022723"/>
    </source>
</evidence>
<evidence type="ECO:0000313" key="5">
    <source>
        <dbReference type="EMBL" id="OIP82737.1"/>
    </source>
</evidence>
<dbReference type="Gene3D" id="2.60.40.420">
    <property type="entry name" value="Cupredoxins - blue copper proteins"/>
    <property type="match status" value="1"/>
</dbReference>
<dbReference type="Proteomes" id="UP000183758">
    <property type="component" value="Unassembled WGS sequence"/>
</dbReference>